<feature type="binding site" evidence="13 15">
    <location>
        <begin position="389"/>
        <end position="393"/>
    </location>
    <ligand>
        <name>IMP</name>
        <dbReference type="ChEBI" id="CHEBI:58053"/>
    </ligand>
</feature>
<keyword evidence="10 13" id="KW-0520">NAD</keyword>
<dbReference type="GO" id="GO:0006177">
    <property type="term" value="P:GMP biosynthetic process"/>
    <property type="evidence" value="ECO:0007669"/>
    <property type="project" value="UniProtKB-UniRule"/>
</dbReference>
<keyword evidence="7 13" id="KW-0658">Purine biosynthesis</keyword>
<dbReference type="InterPro" id="IPR001093">
    <property type="entry name" value="IMP_DH_GMPRt"/>
</dbReference>
<feature type="binding site" evidence="16">
    <location>
        <begin position="253"/>
        <end position="255"/>
    </location>
    <ligand>
        <name>NAD(+)</name>
        <dbReference type="ChEBI" id="CHEBI:57540"/>
    </ligand>
</feature>
<dbReference type="UniPathway" id="UPA00601">
    <property type="reaction ID" value="UER00295"/>
</dbReference>
<keyword evidence="8 13" id="KW-0630">Potassium</keyword>
<feature type="binding site" evidence="13">
    <location>
        <position position="480"/>
    </location>
    <ligand>
        <name>K(+)</name>
        <dbReference type="ChEBI" id="CHEBI:29103"/>
        <note>ligand shared between two tetrameric partners</note>
    </ligand>
</feature>
<dbReference type="CDD" id="cd04601">
    <property type="entry name" value="CBS_pair_IMPDH"/>
    <property type="match status" value="1"/>
</dbReference>
<feature type="active site" description="Thioimidate intermediate" evidence="13 14">
    <location>
        <position position="309"/>
    </location>
</feature>
<dbReference type="SUPFAM" id="SSF54631">
    <property type="entry name" value="CBS-domain pair"/>
    <property type="match status" value="1"/>
</dbReference>
<comment type="function">
    <text evidence="13">Catalyzes the conversion of inosine 5'-phosphate (IMP) to xanthosine 5'-phosphate (XMP), the first committed and rate-limiting step in the de novo synthesis of guanine nucleotides, and therefore plays an important role in the regulation of cell growth.</text>
</comment>
<feature type="binding site" evidence="13 15">
    <location>
        <position position="426"/>
    </location>
    <ligand>
        <name>IMP</name>
        <dbReference type="ChEBI" id="CHEBI:58053"/>
    </ligand>
</feature>
<dbReference type="InterPro" id="IPR000644">
    <property type="entry name" value="CBS_dom"/>
</dbReference>
<dbReference type="InterPro" id="IPR046342">
    <property type="entry name" value="CBS_dom_sf"/>
</dbReference>
<dbReference type="AlphaFoldDB" id="A0A2V2BPU5"/>
<evidence type="ECO:0000256" key="15">
    <source>
        <dbReference type="PIRSR" id="PIRSR000130-2"/>
    </source>
</evidence>
<organism evidence="22 23">
    <name type="scientific">Methanosphaera cuniculi</name>
    <dbReference type="NCBI Taxonomy" id="1077256"/>
    <lineage>
        <taxon>Archaea</taxon>
        <taxon>Methanobacteriati</taxon>
        <taxon>Methanobacteriota</taxon>
        <taxon>Methanomada group</taxon>
        <taxon>Methanobacteria</taxon>
        <taxon>Methanobacteriales</taxon>
        <taxon>Methanobacteriaceae</taxon>
        <taxon>Methanosphaera</taxon>
    </lineage>
</organism>
<dbReference type="InterPro" id="IPR005990">
    <property type="entry name" value="IMP_DH"/>
</dbReference>
<dbReference type="SUPFAM" id="SSF51412">
    <property type="entry name" value="Inosine monophosphate dehydrogenase (IMPDH)"/>
    <property type="match status" value="1"/>
</dbReference>
<feature type="binding site" description="in other chain" evidence="13 17">
    <location>
        <position position="304"/>
    </location>
    <ligand>
        <name>K(+)</name>
        <dbReference type="ChEBI" id="CHEBI:29103"/>
        <note>ligand shared between two tetrameric partners</note>
    </ligand>
</feature>
<dbReference type="SMART" id="SM00116">
    <property type="entry name" value="CBS"/>
    <property type="match status" value="2"/>
</dbReference>
<evidence type="ECO:0000256" key="8">
    <source>
        <dbReference type="ARBA" id="ARBA00022958"/>
    </source>
</evidence>
<dbReference type="NCBIfam" id="TIGR01302">
    <property type="entry name" value="IMP_dehydrog"/>
    <property type="match status" value="1"/>
</dbReference>
<feature type="binding site" description="in other chain" evidence="13 17">
    <location>
        <position position="306"/>
    </location>
    <ligand>
        <name>K(+)</name>
        <dbReference type="ChEBI" id="CHEBI:29103"/>
        <note>ligand shared between two tetrameric partners</note>
    </ligand>
</feature>
<comment type="catalytic activity">
    <reaction evidence="12 13 20">
        <text>IMP + NAD(+) + H2O = XMP + NADH + H(+)</text>
        <dbReference type="Rhea" id="RHEA:11708"/>
        <dbReference type="ChEBI" id="CHEBI:15377"/>
        <dbReference type="ChEBI" id="CHEBI:15378"/>
        <dbReference type="ChEBI" id="CHEBI:57464"/>
        <dbReference type="ChEBI" id="CHEBI:57540"/>
        <dbReference type="ChEBI" id="CHEBI:57945"/>
        <dbReference type="ChEBI" id="CHEBI:58053"/>
        <dbReference type="EC" id="1.1.1.205"/>
    </reaction>
</comment>
<comment type="caution">
    <text evidence="22">The sequence shown here is derived from an EMBL/GenBank/DDBJ whole genome shotgun (WGS) entry which is preliminary data.</text>
</comment>
<dbReference type="GO" id="GO:0046872">
    <property type="term" value="F:metal ion binding"/>
    <property type="evidence" value="ECO:0007669"/>
    <property type="project" value="UniProtKB-UniRule"/>
</dbReference>
<feature type="binding site" evidence="13">
    <location>
        <position position="481"/>
    </location>
    <ligand>
        <name>K(+)</name>
        <dbReference type="ChEBI" id="CHEBI:29103"/>
        <note>ligand shared between two tetrameric partners</note>
    </ligand>
</feature>
<proteinExistence type="inferred from homology"/>
<evidence type="ECO:0000256" key="19">
    <source>
        <dbReference type="RuleBase" id="RU003927"/>
    </source>
</evidence>
<evidence type="ECO:0000256" key="12">
    <source>
        <dbReference type="ARBA" id="ARBA00048028"/>
    </source>
</evidence>
<feature type="binding site" evidence="13 15">
    <location>
        <begin position="342"/>
        <end position="344"/>
    </location>
    <ligand>
        <name>IMP</name>
        <dbReference type="ChEBI" id="CHEBI:58053"/>
    </ligand>
</feature>
<dbReference type="GO" id="GO:0003938">
    <property type="term" value="F:IMP dehydrogenase activity"/>
    <property type="evidence" value="ECO:0007669"/>
    <property type="project" value="UniProtKB-UniRule"/>
</dbReference>
<dbReference type="SMART" id="SM01240">
    <property type="entry name" value="IMPDH"/>
    <property type="match status" value="1"/>
</dbReference>
<dbReference type="PROSITE" id="PS00487">
    <property type="entry name" value="IMP_DH_GMP_RED"/>
    <property type="match status" value="1"/>
</dbReference>
<comment type="subunit">
    <text evidence="3 13">Homotetramer.</text>
</comment>
<feature type="binding site" evidence="13">
    <location>
        <position position="253"/>
    </location>
    <ligand>
        <name>NAD(+)</name>
        <dbReference type="ChEBI" id="CHEBI:57540"/>
    </ligand>
</feature>
<feature type="binding site" evidence="13 16">
    <location>
        <begin position="302"/>
        <end position="304"/>
    </location>
    <ligand>
        <name>NAD(+)</name>
        <dbReference type="ChEBI" id="CHEBI:57540"/>
    </ligand>
</feature>
<comment type="caution">
    <text evidence="13">Lacks conserved residue(s) required for the propagation of feature annotation.</text>
</comment>
<dbReference type="InterPro" id="IPR013785">
    <property type="entry name" value="Aldolase_TIM"/>
</dbReference>
<evidence type="ECO:0000256" key="10">
    <source>
        <dbReference type="ARBA" id="ARBA00023027"/>
    </source>
</evidence>
<evidence type="ECO:0000259" key="21">
    <source>
        <dbReference type="PROSITE" id="PS51371"/>
    </source>
</evidence>
<keyword evidence="5" id="KW-0677">Repeat</keyword>
<dbReference type="Proteomes" id="UP000246004">
    <property type="component" value="Unassembled WGS sequence"/>
</dbReference>
<protein>
    <recommendedName>
        <fullName evidence="13 20">Inosine-5'-monophosphate dehydrogenase</fullName>
        <shortName evidence="13">IMP dehydrogenase</shortName>
        <shortName evidence="13">IMPD</shortName>
        <shortName evidence="13">IMPDH</shortName>
        <ecNumber evidence="13 20">1.1.1.205</ecNumber>
    </recommendedName>
</protein>
<dbReference type="CDD" id="cd00381">
    <property type="entry name" value="IMPDH"/>
    <property type="match status" value="1"/>
</dbReference>
<evidence type="ECO:0000256" key="18">
    <source>
        <dbReference type="PROSITE-ProRule" id="PRU00703"/>
    </source>
</evidence>
<name>A0A2V2BPU5_9EURY</name>
<evidence type="ECO:0000256" key="11">
    <source>
        <dbReference type="ARBA" id="ARBA00023122"/>
    </source>
</evidence>
<evidence type="ECO:0000256" key="9">
    <source>
        <dbReference type="ARBA" id="ARBA00023002"/>
    </source>
</evidence>
<dbReference type="HAMAP" id="MF_01964">
    <property type="entry name" value="IMPDH"/>
    <property type="match status" value="1"/>
</dbReference>
<reference evidence="22 23" key="1">
    <citation type="submission" date="2016-04" db="EMBL/GenBank/DDBJ databases">
        <title>Genome sequence of Methanosphaera cuniculi DSM 4103.</title>
        <authorList>
            <person name="Poehlein A."/>
            <person name="Seedorf H."/>
            <person name="Daniel R."/>
        </authorList>
    </citation>
    <scope>NUCLEOTIDE SEQUENCE [LARGE SCALE GENOMIC DNA]</scope>
    <source>
        <strain evidence="22 23">DSM 4103</strain>
    </source>
</reference>
<comment type="similarity">
    <text evidence="2 13 19">Belongs to the IMPDH/GMPR family.</text>
</comment>
<comment type="cofactor">
    <cofactor evidence="1 13">
        <name>K(+)</name>
        <dbReference type="ChEBI" id="CHEBI:29103"/>
    </cofactor>
</comment>
<dbReference type="GO" id="GO:0000166">
    <property type="term" value="F:nucleotide binding"/>
    <property type="evidence" value="ECO:0007669"/>
    <property type="project" value="UniProtKB-UniRule"/>
</dbReference>
<evidence type="ECO:0000256" key="1">
    <source>
        <dbReference type="ARBA" id="ARBA00001958"/>
    </source>
</evidence>
<sequence>MTNKYMDKLTKAEDTYTFDDFLIKPGLSSIEPKDVTLKTQVSTNFNLNIPIVSSAMDTVTESQMAIALAREGGLGVIHRNLTVDDEVKEVRKVKLANELTVKEVITISPDETAEEAKAIMDMEEISGLPVVDDNDVVVGIISRRDIKPLRGKYLHNKVSEVMTSDVVTISEGTETEKALDIAYENKVERLPVVSEKDEIVGIVTMKDILKHKQYPNAARDKRGTYLVAAACGPFDIDRAMALSDAGADIIAIDSAHGHKTDIIESVREMNKNVESDVLLGNIATAKAAEDILKAEINGIKVGIGPGSICTTRIVAGVGVPQLSAVSSVADVAEDYGVPVIADGGLRYSGDIAKALCVGANAVMVGSLLAGTKESPGEMTIRNGRKYKQYRGMGSLGAMTGGVGAGKDRYFQNSNSSNMNSTKLVPEGIEGVVPYKGAASQIIFQLMGGLKSSMGYVGADSIKQMHEKAELVHITANGMLESHPHDITITNESPNYNPRS</sequence>
<gene>
    <name evidence="22" type="primary">guaB_4</name>
    <name evidence="13" type="synonym">guaB</name>
    <name evidence="22" type="ORF">MSCUN_14680</name>
</gene>
<evidence type="ECO:0000256" key="4">
    <source>
        <dbReference type="ARBA" id="ARBA00022723"/>
    </source>
</evidence>
<evidence type="ECO:0000256" key="20">
    <source>
        <dbReference type="RuleBase" id="RU003928"/>
    </source>
</evidence>
<dbReference type="PANTHER" id="PTHR11911">
    <property type="entry name" value="INOSINE-5-MONOPHOSPHATE DEHYDROGENASE RELATED"/>
    <property type="match status" value="1"/>
</dbReference>
<dbReference type="PROSITE" id="PS51371">
    <property type="entry name" value="CBS"/>
    <property type="match status" value="2"/>
</dbReference>
<dbReference type="Pfam" id="PF00571">
    <property type="entry name" value="CBS"/>
    <property type="match status" value="2"/>
</dbReference>
<keyword evidence="9 13" id="KW-0560">Oxidoreductase</keyword>
<comment type="activity regulation">
    <text evidence="13">Mycophenolic acid (MPA) is a non-competitive inhibitor that prevents formation of the closed enzyme conformation by binding to the same site as the amobile flap. In contrast, mizoribine monophosphate (MZP) is a competitive inhibitor that induces the closed conformation. MPA is a potent inhibitor of mammalian IMPDHs but a poor inhibitor of the bacterial enzymes. MZP is a more potent inhibitor of bacterial IMPDH.</text>
</comment>
<feature type="active site" description="Proton acceptor" evidence="13 14">
    <location>
        <position position="408"/>
    </location>
</feature>
<dbReference type="FunFam" id="3.20.20.70:FF:000003">
    <property type="entry name" value="GMP reductase"/>
    <property type="match status" value="1"/>
</dbReference>
<feature type="binding site" evidence="13">
    <location>
        <position position="482"/>
    </location>
    <ligand>
        <name>K(+)</name>
        <dbReference type="ChEBI" id="CHEBI:29103"/>
        <note>ligand shared between two tetrameric partners</note>
    </ligand>
</feature>
<evidence type="ECO:0000256" key="7">
    <source>
        <dbReference type="ARBA" id="ARBA00022755"/>
    </source>
</evidence>
<dbReference type="PIRSF" id="PIRSF000130">
    <property type="entry name" value="IMPDH"/>
    <property type="match status" value="1"/>
</dbReference>
<evidence type="ECO:0000256" key="6">
    <source>
        <dbReference type="ARBA" id="ARBA00022749"/>
    </source>
</evidence>
<dbReference type="InterPro" id="IPR015875">
    <property type="entry name" value="IMP_DH/GMP_Rdtase_CS"/>
</dbReference>
<evidence type="ECO:0000256" key="13">
    <source>
        <dbReference type="HAMAP-Rule" id="MF_01964"/>
    </source>
</evidence>
<evidence type="ECO:0000313" key="23">
    <source>
        <dbReference type="Proteomes" id="UP000246004"/>
    </source>
</evidence>
<dbReference type="Gene3D" id="3.20.20.70">
    <property type="entry name" value="Aldolase class I"/>
    <property type="match status" value="1"/>
</dbReference>
<dbReference type="Pfam" id="PF00478">
    <property type="entry name" value="IMPDH"/>
    <property type="match status" value="1"/>
</dbReference>
<keyword evidence="6 13" id="KW-0332">GMP biosynthesis</keyword>
<feature type="binding site" evidence="13 15">
    <location>
        <position position="307"/>
    </location>
    <ligand>
        <name>IMP</name>
        <dbReference type="ChEBI" id="CHEBI:58053"/>
    </ligand>
</feature>
<evidence type="ECO:0000256" key="3">
    <source>
        <dbReference type="ARBA" id="ARBA00011881"/>
    </source>
</evidence>
<evidence type="ECO:0000256" key="17">
    <source>
        <dbReference type="PIRSR" id="PIRSR000130-4"/>
    </source>
</evidence>
<feature type="binding site" description="in other chain" evidence="13 17">
    <location>
        <position position="309"/>
    </location>
    <ligand>
        <name>K(+)</name>
        <dbReference type="ChEBI" id="CHEBI:29103"/>
        <note>ligand shared between two tetrameric partners</note>
    </ligand>
</feature>
<feature type="domain" description="CBS" evidence="21">
    <location>
        <begin position="162"/>
        <end position="218"/>
    </location>
</feature>
<comment type="pathway">
    <text evidence="13 20">Purine metabolism; XMP biosynthesis via de novo pathway; XMP from IMP: step 1/1.</text>
</comment>
<evidence type="ECO:0000313" key="22">
    <source>
        <dbReference type="EMBL" id="PWL07715.1"/>
    </source>
</evidence>
<dbReference type="GO" id="GO:0006183">
    <property type="term" value="P:GTP biosynthetic process"/>
    <property type="evidence" value="ECO:0007669"/>
    <property type="project" value="TreeGrafter"/>
</dbReference>
<evidence type="ECO:0000256" key="14">
    <source>
        <dbReference type="PIRSR" id="PIRSR000130-1"/>
    </source>
</evidence>
<keyword evidence="11 18" id="KW-0129">CBS domain</keyword>
<dbReference type="EC" id="1.1.1.205" evidence="13 20"/>
<evidence type="ECO:0000256" key="2">
    <source>
        <dbReference type="ARBA" id="ARBA00005502"/>
    </source>
</evidence>
<keyword evidence="4 13" id="KW-0479">Metal-binding</keyword>
<evidence type="ECO:0000256" key="16">
    <source>
        <dbReference type="PIRSR" id="PIRSR000130-3"/>
    </source>
</evidence>
<dbReference type="EMBL" id="LWMS01000045">
    <property type="protein sequence ID" value="PWL07715.1"/>
    <property type="molecule type" value="Genomic_DNA"/>
</dbReference>
<accession>A0A2V2BPU5</accession>
<dbReference type="PANTHER" id="PTHR11911:SF111">
    <property type="entry name" value="INOSINE-5'-MONOPHOSPHATE DEHYDROGENASE"/>
    <property type="match status" value="1"/>
</dbReference>
<feature type="domain" description="CBS" evidence="21">
    <location>
        <begin position="100"/>
        <end position="158"/>
    </location>
</feature>
<evidence type="ECO:0000256" key="5">
    <source>
        <dbReference type="ARBA" id="ARBA00022737"/>
    </source>
</evidence>
<feature type="binding site" evidence="13 15">
    <location>
        <begin position="365"/>
        <end position="366"/>
    </location>
    <ligand>
        <name>IMP</name>
        <dbReference type="ChEBI" id="CHEBI:58053"/>
    </ligand>
</feature>